<dbReference type="GO" id="GO:0005249">
    <property type="term" value="F:voltage-gated potassium channel activity"/>
    <property type="evidence" value="ECO:0007669"/>
    <property type="project" value="InterPro"/>
</dbReference>
<feature type="transmembrane region" description="Helical" evidence="4">
    <location>
        <begin position="40"/>
        <end position="59"/>
    </location>
</feature>
<comment type="caution">
    <text evidence="6">The sequence shown here is derived from an EMBL/GenBank/DDBJ whole genome shotgun (WGS) entry which is preliminary data.</text>
</comment>
<feature type="transmembrane region" description="Helical" evidence="4">
    <location>
        <begin position="7"/>
        <end position="28"/>
    </location>
</feature>
<dbReference type="PANTHER" id="PTHR45743">
    <property type="entry name" value="POTASSIUM CHANNEL AKT1"/>
    <property type="match status" value="1"/>
</dbReference>
<feature type="region of interest" description="Disordered" evidence="3">
    <location>
        <begin position="363"/>
        <end position="409"/>
    </location>
</feature>
<dbReference type="Gene3D" id="1.10.287.630">
    <property type="entry name" value="Helix hairpin bin"/>
    <property type="match status" value="1"/>
</dbReference>
<dbReference type="SUPFAM" id="SSF51206">
    <property type="entry name" value="cAMP-binding domain-like"/>
    <property type="match status" value="1"/>
</dbReference>
<proteinExistence type="predicted"/>
<dbReference type="PROSITE" id="PS50042">
    <property type="entry name" value="CNMP_BINDING_3"/>
    <property type="match status" value="1"/>
</dbReference>
<keyword evidence="2" id="KW-0813">Transport</keyword>
<evidence type="ECO:0000256" key="3">
    <source>
        <dbReference type="SAM" id="MobiDB-lite"/>
    </source>
</evidence>
<dbReference type="Gene3D" id="2.60.120.10">
    <property type="entry name" value="Jelly Rolls"/>
    <property type="match status" value="1"/>
</dbReference>
<feature type="compositionally biased region" description="Low complexity" evidence="3">
    <location>
        <begin position="395"/>
        <end position="409"/>
    </location>
</feature>
<keyword evidence="1" id="KW-0633">Potassium transport</keyword>
<dbReference type="GO" id="GO:0034702">
    <property type="term" value="C:monoatomic ion channel complex"/>
    <property type="evidence" value="ECO:0007669"/>
    <property type="project" value="UniProtKB-KW"/>
</dbReference>
<dbReference type="SUPFAM" id="SSF81324">
    <property type="entry name" value="Voltage-gated potassium channels"/>
    <property type="match status" value="1"/>
</dbReference>
<dbReference type="AlphaFoldDB" id="A0AAD9IKG9"/>
<keyword evidence="4" id="KW-0472">Membrane</keyword>
<organism evidence="6 7">
    <name type="scientific">Prototheca wickerhamii</name>
    <dbReference type="NCBI Taxonomy" id="3111"/>
    <lineage>
        <taxon>Eukaryota</taxon>
        <taxon>Viridiplantae</taxon>
        <taxon>Chlorophyta</taxon>
        <taxon>core chlorophytes</taxon>
        <taxon>Trebouxiophyceae</taxon>
        <taxon>Chlorellales</taxon>
        <taxon>Chlorellaceae</taxon>
        <taxon>Prototheca</taxon>
    </lineage>
</organism>
<sequence>MGPVYSSWTYIITLVDLTYTAFIVPISVAFDEVQGNTGFSWINIVDIIVFGNDLFRNSLCRQLLNYVSAPVLYLCSLILAMLIIVNILACIMIFIAELEGEENSWMGAAAFPFDVAQAGGPQQWVVAIYWATQTLTTVGYGDVVAVTVVEALVSAVFMLLAIMIFGLIVNIVGETVSVSSLSAYRGRQLRNKLQGVEAWGKERQLGRSIMEKVRKYYIDIWAPHADIDDAAHFTELPLHLRGEIVEKFAGTLFRSSHVFNRLPEKVLASLMVRARPRRIVAGHFLFEELDEASTFFVLQDGEMMTYQGVNYVQTLHGPAIIGQRAIFCHYIDMCSIRQNTEDPGTRELHESLYRLARSAAAQAEERKADAGTGPSSVDEQLSDGARDDEEEEAAPADATPAPANGGADSDLDLALAVATDELSMSHPGFTSEAAAQYLPRQSLFRWKLTEDVGPETV</sequence>
<keyword evidence="2" id="KW-0406">Ion transport</keyword>
<keyword evidence="1" id="KW-0631">Potassium channel</keyword>
<dbReference type="InterPro" id="IPR014710">
    <property type="entry name" value="RmlC-like_jellyroll"/>
</dbReference>
<evidence type="ECO:0000313" key="6">
    <source>
        <dbReference type="EMBL" id="KAK2079973.1"/>
    </source>
</evidence>
<dbReference type="Gene3D" id="1.10.287.70">
    <property type="match status" value="1"/>
</dbReference>
<dbReference type="PANTHER" id="PTHR45743:SF2">
    <property type="entry name" value="POTASSIUM CHANNEL AKT1"/>
    <property type="match status" value="1"/>
</dbReference>
<feature type="transmembrane region" description="Helical" evidence="4">
    <location>
        <begin position="151"/>
        <end position="172"/>
    </location>
</feature>
<keyword evidence="2" id="KW-0851">Voltage-gated channel</keyword>
<dbReference type="Pfam" id="PF07885">
    <property type="entry name" value="Ion_trans_2"/>
    <property type="match status" value="1"/>
</dbReference>
<accession>A0AAD9IKG9</accession>
<keyword evidence="4" id="KW-1133">Transmembrane helix</keyword>
<dbReference type="InterPro" id="IPR013099">
    <property type="entry name" value="K_chnl_dom"/>
</dbReference>
<evidence type="ECO:0000259" key="5">
    <source>
        <dbReference type="PROSITE" id="PS50042"/>
    </source>
</evidence>
<evidence type="ECO:0000256" key="2">
    <source>
        <dbReference type="ARBA" id="ARBA00022882"/>
    </source>
</evidence>
<keyword evidence="1" id="KW-0630">Potassium</keyword>
<evidence type="ECO:0000313" key="7">
    <source>
        <dbReference type="Proteomes" id="UP001255856"/>
    </source>
</evidence>
<feature type="transmembrane region" description="Helical" evidence="4">
    <location>
        <begin position="71"/>
        <end position="96"/>
    </location>
</feature>
<evidence type="ECO:0000256" key="4">
    <source>
        <dbReference type="SAM" id="Phobius"/>
    </source>
</evidence>
<dbReference type="InterPro" id="IPR045319">
    <property type="entry name" value="KAT/AKT"/>
</dbReference>
<protein>
    <recommendedName>
        <fullName evidence="5">Cyclic nucleotide-binding domain-containing protein</fullName>
    </recommendedName>
</protein>
<gene>
    <name evidence="6" type="ORF">QBZ16_002368</name>
</gene>
<feature type="domain" description="Cyclic nucleotide-binding" evidence="5">
    <location>
        <begin position="258"/>
        <end position="327"/>
    </location>
</feature>
<name>A0AAD9IKG9_PROWI</name>
<dbReference type="InterPro" id="IPR018490">
    <property type="entry name" value="cNMP-bd_dom_sf"/>
</dbReference>
<keyword evidence="4" id="KW-0812">Transmembrane</keyword>
<dbReference type="InterPro" id="IPR000595">
    <property type="entry name" value="cNMP-bd_dom"/>
</dbReference>
<keyword evidence="2" id="KW-0407">Ion channel</keyword>
<dbReference type="EMBL" id="JASFZW010000002">
    <property type="protein sequence ID" value="KAK2079973.1"/>
    <property type="molecule type" value="Genomic_DNA"/>
</dbReference>
<evidence type="ECO:0000256" key="1">
    <source>
        <dbReference type="ARBA" id="ARBA00022826"/>
    </source>
</evidence>
<keyword evidence="7" id="KW-1185">Reference proteome</keyword>
<dbReference type="Proteomes" id="UP001255856">
    <property type="component" value="Unassembled WGS sequence"/>
</dbReference>
<reference evidence="6" key="1">
    <citation type="submission" date="2021-01" db="EMBL/GenBank/DDBJ databases">
        <authorList>
            <person name="Eckstrom K.M.E."/>
        </authorList>
    </citation>
    <scope>NUCLEOTIDE SEQUENCE</scope>
    <source>
        <strain evidence="6">UVCC 0001</strain>
    </source>
</reference>